<keyword evidence="1" id="KW-0812">Transmembrane</keyword>
<comment type="caution">
    <text evidence="2">The sequence shown here is derived from an EMBL/GenBank/DDBJ whole genome shotgun (WGS) entry which is preliminary data.</text>
</comment>
<organism evidence="2 3">
    <name type="scientific">Hypsibius exemplaris</name>
    <name type="common">Freshwater tardigrade</name>
    <dbReference type="NCBI Taxonomy" id="2072580"/>
    <lineage>
        <taxon>Eukaryota</taxon>
        <taxon>Metazoa</taxon>
        <taxon>Ecdysozoa</taxon>
        <taxon>Tardigrada</taxon>
        <taxon>Eutardigrada</taxon>
        <taxon>Parachela</taxon>
        <taxon>Hypsibioidea</taxon>
        <taxon>Hypsibiidae</taxon>
        <taxon>Hypsibius</taxon>
    </lineage>
</organism>
<reference evidence="3" key="1">
    <citation type="submission" date="2017-01" db="EMBL/GenBank/DDBJ databases">
        <title>Comparative genomics of anhydrobiosis in the tardigrade Hypsibius dujardini.</title>
        <authorList>
            <person name="Yoshida Y."/>
            <person name="Koutsovoulos G."/>
            <person name="Laetsch D."/>
            <person name="Stevens L."/>
            <person name="Kumar S."/>
            <person name="Horikawa D."/>
            <person name="Ishino K."/>
            <person name="Komine S."/>
            <person name="Tomita M."/>
            <person name="Blaxter M."/>
            <person name="Arakawa K."/>
        </authorList>
    </citation>
    <scope>NUCLEOTIDE SEQUENCE [LARGE SCALE GENOMIC DNA]</scope>
    <source>
        <strain evidence="3">Z151</strain>
    </source>
</reference>
<evidence type="ECO:0000313" key="2">
    <source>
        <dbReference type="EMBL" id="OQV15667.1"/>
    </source>
</evidence>
<keyword evidence="3" id="KW-1185">Reference proteome</keyword>
<feature type="transmembrane region" description="Helical" evidence="1">
    <location>
        <begin position="7"/>
        <end position="33"/>
    </location>
</feature>
<feature type="transmembrane region" description="Helical" evidence="1">
    <location>
        <begin position="69"/>
        <end position="102"/>
    </location>
</feature>
<proteinExistence type="predicted"/>
<dbReference type="EMBL" id="MTYJ01000085">
    <property type="protein sequence ID" value="OQV15667.1"/>
    <property type="molecule type" value="Genomic_DNA"/>
</dbReference>
<name>A0A1W0WKG2_HYPEX</name>
<keyword evidence="1" id="KW-0472">Membrane</keyword>
<evidence type="ECO:0000256" key="1">
    <source>
        <dbReference type="SAM" id="Phobius"/>
    </source>
</evidence>
<keyword evidence="1" id="KW-1133">Transmembrane helix</keyword>
<sequence>MTCDEKCLCYLAAAYNFLPTVVFILAAVLFLYISLETWDFGSGNWQWDGANWSPPPSQPKSNISRNCGIGAAVVAGVSLAGTVCLIVGLVQASVFSLMAGLFTI</sequence>
<accession>A0A1W0WKG2</accession>
<evidence type="ECO:0000313" key="3">
    <source>
        <dbReference type="Proteomes" id="UP000192578"/>
    </source>
</evidence>
<dbReference type="AlphaFoldDB" id="A0A1W0WKG2"/>
<gene>
    <name evidence="2" type="ORF">BV898_10143</name>
</gene>
<protein>
    <submittedName>
        <fullName evidence="2">Uncharacterized protein</fullName>
    </submittedName>
</protein>
<dbReference type="Proteomes" id="UP000192578">
    <property type="component" value="Unassembled WGS sequence"/>
</dbReference>